<dbReference type="RefSeq" id="WP_090190182.1">
    <property type="nucleotide sequence ID" value="NZ_FOTF01000014.1"/>
</dbReference>
<proteinExistence type="predicted"/>
<reference evidence="4 5" key="1">
    <citation type="submission" date="2016-10" db="EMBL/GenBank/DDBJ databases">
        <authorList>
            <person name="de Groot N.N."/>
        </authorList>
    </citation>
    <scope>NUCLEOTIDE SEQUENCE [LARGE SCALE GENOMIC DNA]</scope>
    <source>
        <strain evidence="4 5">DSM 16199</strain>
    </source>
</reference>
<keyword evidence="5" id="KW-1185">Reference proteome</keyword>
<feature type="domain" description="Peptidase M16 N-terminal" evidence="2">
    <location>
        <begin position="41"/>
        <end position="180"/>
    </location>
</feature>
<feature type="domain" description="Peptidase M16 C-terminal" evidence="3">
    <location>
        <begin position="187"/>
        <end position="360"/>
    </location>
</feature>
<dbReference type="InterPro" id="IPR011249">
    <property type="entry name" value="Metalloenz_LuxS/M16"/>
</dbReference>
<feature type="signal peptide" evidence="1">
    <location>
        <begin position="1"/>
        <end position="19"/>
    </location>
</feature>
<dbReference type="SUPFAM" id="SSF63411">
    <property type="entry name" value="LuxS/MPP-like metallohydrolase"/>
    <property type="match status" value="2"/>
</dbReference>
<dbReference type="EMBL" id="FOTF01000014">
    <property type="protein sequence ID" value="SFL32852.1"/>
    <property type="molecule type" value="Genomic_DNA"/>
</dbReference>
<keyword evidence="4" id="KW-0645">Protease</keyword>
<protein>
    <submittedName>
        <fullName evidence="4">Zinc protease</fullName>
    </submittedName>
</protein>
<evidence type="ECO:0000256" key="1">
    <source>
        <dbReference type="SAM" id="SignalP"/>
    </source>
</evidence>
<dbReference type="InterPro" id="IPR011765">
    <property type="entry name" value="Pept_M16_N"/>
</dbReference>
<evidence type="ECO:0000259" key="2">
    <source>
        <dbReference type="Pfam" id="PF00675"/>
    </source>
</evidence>
<dbReference type="Pfam" id="PF00675">
    <property type="entry name" value="Peptidase_M16"/>
    <property type="match status" value="1"/>
</dbReference>
<dbReference type="STRING" id="195913.SAMN04488004_11444"/>
<feature type="chain" id="PRO_5011624492" evidence="1">
    <location>
        <begin position="20"/>
        <end position="440"/>
    </location>
</feature>
<dbReference type="Pfam" id="PF05193">
    <property type="entry name" value="Peptidase_M16_C"/>
    <property type="match status" value="1"/>
</dbReference>
<gene>
    <name evidence="4" type="ORF">SAMN04488004_11444</name>
</gene>
<dbReference type="InterPro" id="IPR007863">
    <property type="entry name" value="Peptidase_M16_C"/>
</dbReference>
<evidence type="ECO:0000313" key="5">
    <source>
        <dbReference type="Proteomes" id="UP000199550"/>
    </source>
</evidence>
<dbReference type="GO" id="GO:0046872">
    <property type="term" value="F:metal ion binding"/>
    <property type="evidence" value="ECO:0007669"/>
    <property type="project" value="InterPro"/>
</dbReference>
<sequence length="440" mass="46715">MIRFALTFCAAMAASVAHAAVDIKQVTSPGGINAWLVEEHGIPFTALEIRIRGGASLDLPGKRGATNLMMALIEEGAGDLDAQAFQTKREELAASYGFDTGDDVVAISAQFLTENREEAVALLRDALIEPRFDQSAVDRVREQVLSNIAGDAKSPNAIASAAFDAAAFGDHPYGSSLDGTVESVTALTRDDIVTAHANALTRDRLYVGAVGDITADELGTMLDDLLGDLPATGPALPADAEFALKGGTTVIPYDTPQSVALFGHAGIERDDPDYFAAYILNEALGAGGFESRLMQEVREKRGLTYGVSTFLVSKFHADLVLGQVASANATVAQAIDVIKAEWARMAQDGMTQEELDSVKTYLTGAYPLRFDGNADIAGILVGMQMIDLPPEYIVNRNDMLNAVTLDDVNRVARELLQPDNLHFVVVGQPEGLEADAAAGN</sequence>
<dbReference type="AlphaFoldDB" id="A0A1I4GRY7"/>
<keyword evidence="4" id="KW-0378">Hydrolase</keyword>
<dbReference type="InterPro" id="IPR050361">
    <property type="entry name" value="MPP/UQCRC_Complex"/>
</dbReference>
<accession>A0A1I4GRY7</accession>
<dbReference type="GO" id="GO:0008233">
    <property type="term" value="F:peptidase activity"/>
    <property type="evidence" value="ECO:0007669"/>
    <property type="project" value="UniProtKB-KW"/>
</dbReference>
<dbReference type="GO" id="GO:0006508">
    <property type="term" value="P:proteolysis"/>
    <property type="evidence" value="ECO:0007669"/>
    <property type="project" value="UniProtKB-KW"/>
</dbReference>
<evidence type="ECO:0000259" key="3">
    <source>
        <dbReference type="Pfam" id="PF05193"/>
    </source>
</evidence>
<keyword evidence="1" id="KW-0732">Signal</keyword>
<dbReference type="Gene3D" id="3.30.830.10">
    <property type="entry name" value="Metalloenzyme, LuxS/M16 peptidase-like"/>
    <property type="match status" value="2"/>
</dbReference>
<dbReference type="OrthoDB" id="9811314at2"/>
<name>A0A1I4GRY7_9RHOB</name>
<dbReference type="PANTHER" id="PTHR11851:SF224">
    <property type="entry name" value="PROCESSING PROTEASE"/>
    <property type="match status" value="1"/>
</dbReference>
<organism evidence="4 5">
    <name type="scientific">Loktanella salsilacus</name>
    <dbReference type="NCBI Taxonomy" id="195913"/>
    <lineage>
        <taxon>Bacteria</taxon>
        <taxon>Pseudomonadati</taxon>
        <taxon>Pseudomonadota</taxon>
        <taxon>Alphaproteobacteria</taxon>
        <taxon>Rhodobacterales</taxon>
        <taxon>Roseobacteraceae</taxon>
        <taxon>Loktanella</taxon>
    </lineage>
</organism>
<evidence type="ECO:0000313" key="4">
    <source>
        <dbReference type="EMBL" id="SFL32852.1"/>
    </source>
</evidence>
<dbReference type="PANTHER" id="PTHR11851">
    <property type="entry name" value="METALLOPROTEASE"/>
    <property type="match status" value="1"/>
</dbReference>
<dbReference type="Proteomes" id="UP000199550">
    <property type="component" value="Unassembled WGS sequence"/>
</dbReference>